<dbReference type="InterPro" id="IPR024768">
    <property type="entry name" value="Marf1"/>
</dbReference>
<dbReference type="PANTHER" id="PTHR14379:SF3">
    <property type="entry name" value="MEIOSIS REGULATOR AND MRNA STABILITY FACTOR 1"/>
    <property type="match status" value="1"/>
</dbReference>
<gene>
    <name evidence="1" type="ORF">CVLEPA_LOCUS12983</name>
</gene>
<sequence>MDTVKKSITRSTASKTFGANPISVYSATHSNTLQENFVLQLLVWIAGESAHFSQFSKSLADVKSMLNSQAQDLNYQEFVTKHTAAVQILYDSSEKQDAIQWERVSDLCNDVALVLGIKMSNEDSKILKIDDLNTDTASSSNIVDLPLSNGCKKLDLTKELFFHILYLIAKPCTNISEYMKVLIETLSQFGPCKISLLSLMQQSEQAELQTFLNNCLQHESFEKLLGKLDDRENVYTSLAGIFQKQFIAIFWDIENCQVPRGVSAEAVVSKLRNKIFDGYQGIEIIAACSEKAISSETRNELHQSGVRLIDVAEAVSEKLKDFKELPISWEDFLDDLPKNTKKEPRKKKKEPCRPLISVSNLPAEHDVKEIRNKLNKLTSAHGGKVQKICRTAEIAFSTKEMAERAKQALDGEKVFDSTVCAKLVD</sequence>
<reference evidence="1 2" key="1">
    <citation type="submission" date="2024-02" db="EMBL/GenBank/DDBJ databases">
        <authorList>
            <person name="Daric V."/>
            <person name="Darras S."/>
        </authorList>
    </citation>
    <scope>NUCLEOTIDE SEQUENCE [LARGE SCALE GENOMIC DNA]</scope>
</reference>
<dbReference type="InterPro" id="IPR012677">
    <property type="entry name" value="Nucleotide-bd_a/b_plait_sf"/>
</dbReference>
<name>A0ABP0FV80_CLALP</name>
<dbReference type="SUPFAM" id="SSF54928">
    <property type="entry name" value="RNA-binding domain, RBD"/>
    <property type="match status" value="1"/>
</dbReference>
<dbReference type="PANTHER" id="PTHR14379">
    <property type="entry name" value="LIMKAIN B LKAP"/>
    <property type="match status" value="1"/>
</dbReference>
<accession>A0ABP0FV80</accession>
<keyword evidence="2" id="KW-1185">Reference proteome</keyword>
<organism evidence="1 2">
    <name type="scientific">Clavelina lepadiformis</name>
    <name type="common">Light-bulb sea squirt</name>
    <name type="synonym">Ascidia lepadiformis</name>
    <dbReference type="NCBI Taxonomy" id="159417"/>
    <lineage>
        <taxon>Eukaryota</taxon>
        <taxon>Metazoa</taxon>
        <taxon>Chordata</taxon>
        <taxon>Tunicata</taxon>
        <taxon>Ascidiacea</taxon>
        <taxon>Aplousobranchia</taxon>
        <taxon>Clavelinidae</taxon>
        <taxon>Clavelina</taxon>
    </lineage>
</organism>
<comment type="caution">
    <text evidence="1">The sequence shown here is derived from an EMBL/GenBank/DDBJ whole genome shotgun (WGS) entry which is preliminary data.</text>
</comment>
<evidence type="ECO:0000313" key="2">
    <source>
        <dbReference type="Proteomes" id="UP001642483"/>
    </source>
</evidence>
<protein>
    <submittedName>
        <fullName evidence="1">Uncharacterized protein</fullName>
    </submittedName>
</protein>
<dbReference type="Gene3D" id="3.30.70.330">
    <property type="match status" value="1"/>
</dbReference>
<proteinExistence type="predicted"/>
<dbReference type="EMBL" id="CAWYQH010000090">
    <property type="protein sequence ID" value="CAK8682304.1"/>
    <property type="molecule type" value="Genomic_DNA"/>
</dbReference>
<dbReference type="InterPro" id="IPR035979">
    <property type="entry name" value="RBD_domain_sf"/>
</dbReference>
<evidence type="ECO:0000313" key="1">
    <source>
        <dbReference type="EMBL" id="CAK8682304.1"/>
    </source>
</evidence>
<dbReference type="Proteomes" id="UP001642483">
    <property type="component" value="Unassembled WGS sequence"/>
</dbReference>